<dbReference type="Gene3D" id="1.10.10.60">
    <property type="entry name" value="Homeodomain-like"/>
    <property type="match status" value="1"/>
</dbReference>
<keyword evidence="8" id="KW-0472">Membrane</keyword>
<feature type="domain" description="HTH araC/xylS-type" evidence="10">
    <location>
        <begin position="1251"/>
        <end position="1350"/>
    </location>
</feature>
<gene>
    <name evidence="13" type="ORF">JCM15093_2744</name>
</gene>
<dbReference type="InterPro" id="IPR003594">
    <property type="entry name" value="HATPase_dom"/>
</dbReference>
<feature type="modified residue" description="4-aspartylphosphate" evidence="7">
    <location>
        <position position="1151"/>
    </location>
</feature>
<dbReference type="InterPro" id="IPR036097">
    <property type="entry name" value="HisK_dim/P_sf"/>
</dbReference>
<organism evidence="13 14">
    <name type="scientific">Bacteroides graminisolvens DSM 19988 = JCM 15093</name>
    <dbReference type="NCBI Taxonomy" id="1121097"/>
    <lineage>
        <taxon>Bacteria</taxon>
        <taxon>Pseudomonadati</taxon>
        <taxon>Bacteroidota</taxon>
        <taxon>Bacteroidia</taxon>
        <taxon>Bacteroidales</taxon>
        <taxon>Bacteroidaceae</taxon>
        <taxon>Bacteroides</taxon>
    </lineage>
</organism>
<evidence type="ECO:0000256" key="9">
    <source>
        <dbReference type="SAM" id="SignalP"/>
    </source>
</evidence>
<dbReference type="Pfam" id="PF07495">
    <property type="entry name" value="Y_Y_Y"/>
    <property type="match status" value="1"/>
</dbReference>
<evidence type="ECO:0000259" key="10">
    <source>
        <dbReference type="PROSITE" id="PS01124"/>
    </source>
</evidence>
<dbReference type="InterPro" id="IPR011123">
    <property type="entry name" value="Y_Y_Y"/>
</dbReference>
<dbReference type="InterPro" id="IPR009057">
    <property type="entry name" value="Homeodomain-like_sf"/>
</dbReference>
<dbReference type="EMBL" id="BAJS01000021">
    <property type="protein sequence ID" value="GAK37491.1"/>
    <property type="molecule type" value="Genomic_DNA"/>
</dbReference>
<dbReference type="PROSITE" id="PS51257">
    <property type="entry name" value="PROKAR_LIPOPROTEIN"/>
    <property type="match status" value="1"/>
</dbReference>
<evidence type="ECO:0000256" key="1">
    <source>
        <dbReference type="ARBA" id="ARBA00000085"/>
    </source>
</evidence>
<dbReference type="InterPro" id="IPR013783">
    <property type="entry name" value="Ig-like_fold"/>
</dbReference>
<evidence type="ECO:0000313" key="14">
    <source>
        <dbReference type="Proteomes" id="UP000027601"/>
    </source>
</evidence>
<evidence type="ECO:0000256" key="3">
    <source>
        <dbReference type="ARBA" id="ARBA00022553"/>
    </source>
</evidence>
<dbReference type="InterPro" id="IPR036890">
    <property type="entry name" value="HATPase_C_sf"/>
</dbReference>
<keyword evidence="6" id="KW-0804">Transcription</keyword>
<dbReference type="Pfam" id="PF02518">
    <property type="entry name" value="HATPase_c"/>
    <property type="match status" value="1"/>
</dbReference>
<name>A0A069D5A6_9BACE</name>
<dbReference type="SMART" id="SM00388">
    <property type="entry name" value="HisKA"/>
    <property type="match status" value="1"/>
</dbReference>
<feature type="chain" id="PRO_5001659965" description="histidine kinase" evidence="9">
    <location>
        <begin position="19"/>
        <end position="1370"/>
    </location>
</feature>
<reference evidence="13 14" key="1">
    <citation type="journal article" date="2015" name="Microbes Environ.">
        <title>Distribution and evolution of nitrogen fixation genes in the phylum bacteroidetes.</title>
        <authorList>
            <person name="Inoue J."/>
            <person name="Oshima K."/>
            <person name="Suda W."/>
            <person name="Sakamoto M."/>
            <person name="Iino T."/>
            <person name="Noda S."/>
            <person name="Hongoh Y."/>
            <person name="Hattori M."/>
            <person name="Ohkuma M."/>
        </authorList>
    </citation>
    <scope>NUCLEOTIDE SEQUENCE [LARGE SCALE GENOMIC DNA]</scope>
    <source>
        <strain evidence="13 14">JCM 15093</strain>
    </source>
</reference>
<sequence length="1370" mass="156600">MKAPWFILLLYILVSCHAVDKSKEQESELQSLVIASDLSNQQIKSIAEDAQGHIWIGTFRGLNKFNANEYHQYFCADDSLGLPDNQIQDILLDSKKQLWIATVNGVCQYTDQDNFVHIPINASNKNMVQLIENKEGRMFFNAVLQLYAYNPLTKSIDCVIPNLDPNHTFNVRCYVDDNDKLWVVSPRALVCYDSSTLVLKDSISLKGTPSYSFMHNKKELWLTGNHTIAIFDTQTHQFKELPQAIKQHPLLSNANIEYIHPYGDNSLLINTSKHGMFYYNFIDNTVTHQEEDGFPFEVPHFKISKIFTDSQKNLWFGSLDQGISVSYHYKERFNNNNYLRSALENKSVVSIAAEKNHNIWISTLMNGLYVYDIQNQKMENITIEKLFPQEKQRAIYVNQIFVDNANDIWMTATNNTVLKCSYINGSLKIKAQYNVFYPMSITQDHYGTMWIGTASVYLYALKQGDTEFRPIKMYDTRFTFIPSLLPLKSGSVLIAAFNQPMKLIDSKSLQIKELAVSPQDMKTSIRRSVFIPTAIYEDTQGEIWIGTVSNGLLCYSPQTGKIRPVPGTACLDISGIEEDKQGLLWVSTQYGLSKYDRIADKFSNYYAADGIGGNQFYDRSSCPLPDGTLLFGGTHGLTFFNPADIPVKRNIPILFQDLKIDNRLIRPAKGECIDKHLSYKPNIQLKHYQNSFSISFAAPDYCEHGRVHYHYMLENFDKDWIDAGNNHEAYYANLPSGKYSFKVKITNNDKSIIEAEDAIQVTVKPAPWATWWAYSIYFIIAAGIIGSFISIYLRIRSEKKLAQKAELEKEQERRVNKMNMSFFANVSHEFRTPLTMIAGPVTQLCNNPEISGDNKALLFIVQRSVERMLRLVNQLMDFHKLENDTIKLKVSKIDIISFLQQLVDVYRTNAKEKGITLNTFGLEDSLLAWVDEDKMDKIFGNLMSNALKFTPIGGCIEVHLDLVNREEAGLCFALTEKDKDVQFIQISVSNTGQTIPDNKLDKIFERYYQMTNQNEGIYNWGTGIGLYYARSLTQIHHGYIKAGKSDNGQGVVFTFILPINDISYEENERSKRQKSQTDAFPLIQEKTVYMKNEDSENTEKQNSILVIDDDTEVVHYLKTLLSPYYKIIYRFDANSALQALKEDAPDLILSDVVMPGKNGYEFCREIKEDLQLCHIPVILVTAKATVQNQVEGLNTGADAYVTKPFDPSYLLALISSLLRNREKVRNLLGRATQTDKLDDNILSPQDKSFMTNLYQLMENELSNPELDVARMTEMLKISRTKFYYKVKGLTGENPSFFFKTYKLNRAAELLVEGKYTVSEIADLTGFSTLSHFSKSFKKQFGITLASTTKPRYFIFEREKANYQSVISTVT</sequence>
<protein>
    <recommendedName>
        <fullName evidence="2">histidine kinase</fullName>
        <ecNumber evidence="2">2.7.13.3</ecNumber>
    </recommendedName>
</protein>
<dbReference type="InterPro" id="IPR001789">
    <property type="entry name" value="Sig_transdc_resp-reg_receiver"/>
</dbReference>
<dbReference type="InterPro" id="IPR003661">
    <property type="entry name" value="HisK_dim/P_dom"/>
</dbReference>
<keyword evidence="8" id="KW-1133">Transmembrane helix</keyword>
<dbReference type="eggNOG" id="COG5002">
    <property type="taxonomic scope" value="Bacteria"/>
</dbReference>
<evidence type="ECO:0000256" key="2">
    <source>
        <dbReference type="ARBA" id="ARBA00012438"/>
    </source>
</evidence>
<dbReference type="InterPro" id="IPR018062">
    <property type="entry name" value="HTH_AraC-typ_CS"/>
</dbReference>
<feature type="domain" description="Response regulatory" evidence="12">
    <location>
        <begin position="1103"/>
        <end position="1218"/>
    </location>
</feature>
<dbReference type="PROSITE" id="PS50109">
    <property type="entry name" value="HIS_KIN"/>
    <property type="match status" value="1"/>
</dbReference>
<dbReference type="CDD" id="cd00075">
    <property type="entry name" value="HATPase"/>
    <property type="match status" value="1"/>
</dbReference>
<keyword evidence="5 13" id="KW-0238">DNA-binding</keyword>
<comment type="caution">
    <text evidence="13">The sequence shown here is derived from an EMBL/GenBank/DDBJ whole genome shotgun (WGS) entry which is preliminary data.</text>
</comment>
<dbReference type="EC" id="2.7.13.3" evidence="2"/>
<dbReference type="FunFam" id="2.60.40.10:FF:000791">
    <property type="entry name" value="Two-component system sensor histidine kinase/response regulator"/>
    <property type="match status" value="1"/>
</dbReference>
<dbReference type="SUPFAM" id="SSF63829">
    <property type="entry name" value="Calcium-dependent phosphotriesterase"/>
    <property type="match status" value="3"/>
</dbReference>
<dbReference type="SUPFAM" id="SSF47384">
    <property type="entry name" value="Homodimeric domain of signal transducing histidine kinase"/>
    <property type="match status" value="1"/>
</dbReference>
<dbReference type="InterPro" id="IPR011006">
    <property type="entry name" value="CheY-like_superfamily"/>
</dbReference>
<dbReference type="FunFam" id="1.10.287.130:FF:000045">
    <property type="entry name" value="Two-component system sensor histidine kinase/response regulator"/>
    <property type="match status" value="1"/>
</dbReference>
<dbReference type="SUPFAM" id="SSF52172">
    <property type="entry name" value="CheY-like"/>
    <property type="match status" value="1"/>
</dbReference>
<dbReference type="Pfam" id="PF07494">
    <property type="entry name" value="Reg_prop"/>
    <property type="match status" value="3"/>
</dbReference>
<dbReference type="CDD" id="cd17574">
    <property type="entry name" value="REC_OmpR"/>
    <property type="match status" value="1"/>
</dbReference>
<keyword evidence="9" id="KW-0732">Signal</keyword>
<dbReference type="Pfam" id="PF00072">
    <property type="entry name" value="Response_reg"/>
    <property type="match status" value="1"/>
</dbReference>
<evidence type="ECO:0000256" key="5">
    <source>
        <dbReference type="ARBA" id="ARBA00023125"/>
    </source>
</evidence>
<dbReference type="Gene3D" id="2.60.40.10">
    <property type="entry name" value="Immunoglobulins"/>
    <property type="match status" value="1"/>
</dbReference>
<evidence type="ECO:0000256" key="7">
    <source>
        <dbReference type="PROSITE-ProRule" id="PRU00169"/>
    </source>
</evidence>
<dbReference type="PROSITE" id="PS50110">
    <property type="entry name" value="RESPONSE_REGULATORY"/>
    <property type="match status" value="1"/>
</dbReference>
<dbReference type="Gene3D" id="2.130.10.10">
    <property type="entry name" value="YVTN repeat-like/Quinoprotein amine dehydrogenase"/>
    <property type="match status" value="3"/>
</dbReference>
<dbReference type="Pfam" id="PF12833">
    <property type="entry name" value="HTH_18"/>
    <property type="match status" value="1"/>
</dbReference>
<evidence type="ECO:0000256" key="4">
    <source>
        <dbReference type="ARBA" id="ARBA00023015"/>
    </source>
</evidence>
<dbReference type="InterPro" id="IPR015943">
    <property type="entry name" value="WD40/YVTN_repeat-like_dom_sf"/>
</dbReference>
<dbReference type="Proteomes" id="UP000027601">
    <property type="component" value="Unassembled WGS sequence"/>
</dbReference>
<evidence type="ECO:0000313" key="13">
    <source>
        <dbReference type="EMBL" id="GAK37491.1"/>
    </source>
</evidence>
<dbReference type="PROSITE" id="PS00041">
    <property type="entry name" value="HTH_ARAC_FAMILY_1"/>
    <property type="match status" value="1"/>
</dbReference>
<dbReference type="PANTHER" id="PTHR43547">
    <property type="entry name" value="TWO-COMPONENT HISTIDINE KINASE"/>
    <property type="match status" value="1"/>
</dbReference>
<dbReference type="GO" id="GO:0003700">
    <property type="term" value="F:DNA-binding transcription factor activity"/>
    <property type="evidence" value="ECO:0007669"/>
    <property type="project" value="InterPro"/>
</dbReference>
<evidence type="ECO:0000256" key="6">
    <source>
        <dbReference type="ARBA" id="ARBA00023163"/>
    </source>
</evidence>
<dbReference type="SUPFAM" id="SSF46689">
    <property type="entry name" value="Homeodomain-like"/>
    <property type="match status" value="1"/>
</dbReference>
<dbReference type="Gene3D" id="3.30.565.10">
    <property type="entry name" value="Histidine kinase-like ATPase, C-terminal domain"/>
    <property type="match status" value="1"/>
</dbReference>
<dbReference type="Gene3D" id="3.40.50.2300">
    <property type="match status" value="1"/>
</dbReference>
<dbReference type="SMART" id="SM00342">
    <property type="entry name" value="HTH_ARAC"/>
    <property type="match status" value="1"/>
</dbReference>
<dbReference type="SUPFAM" id="SSF55874">
    <property type="entry name" value="ATPase domain of HSP90 chaperone/DNA topoisomerase II/histidine kinase"/>
    <property type="match status" value="1"/>
</dbReference>
<feature type="domain" description="Histidine kinase" evidence="11">
    <location>
        <begin position="825"/>
        <end position="1061"/>
    </location>
</feature>
<evidence type="ECO:0000256" key="8">
    <source>
        <dbReference type="SAM" id="Phobius"/>
    </source>
</evidence>
<evidence type="ECO:0000259" key="11">
    <source>
        <dbReference type="PROSITE" id="PS50109"/>
    </source>
</evidence>
<dbReference type="InterPro" id="IPR005467">
    <property type="entry name" value="His_kinase_dom"/>
</dbReference>
<dbReference type="OrthoDB" id="717811at2"/>
<feature type="signal peptide" evidence="9">
    <location>
        <begin position="1"/>
        <end position="18"/>
    </location>
</feature>
<dbReference type="PROSITE" id="PS01124">
    <property type="entry name" value="HTH_ARAC_FAMILY_2"/>
    <property type="match status" value="1"/>
</dbReference>
<feature type="transmembrane region" description="Helical" evidence="8">
    <location>
        <begin position="771"/>
        <end position="793"/>
    </location>
</feature>
<dbReference type="CDD" id="cd00082">
    <property type="entry name" value="HisKA"/>
    <property type="match status" value="1"/>
</dbReference>
<dbReference type="STRING" id="1121097.GCA_000428125_02298"/>
<dbReference type="Pfam" id="PF00512">
    <property type="entry name" value="HisKA"/>
    <property type="match status" value="1"/>
</dbReference>
<keyword evidence="8" id="KW-0812">Transmembrane</keyword>
<dbReference type="eggNOG" id="COG3437">
    <property type="taxonomic scope" value="Bacteria"/>
</dbReference>
<evidence type="ECO:0000259" key="12">
    <source>
        <dbReference type="PROSITE" id="PS50110"/>
    </source>
</evidence>
<dbReference type="GO" id="GO:0043565">
    <property type="term" value="F:sequence-specific DNA binding"/>
    <property type="evidence" value="ECO:0007669"/>
    <property type="project" value="InterPro"/>
</dbReference>
<dbReference type="PRINTS" id="PR00344">
    <property type="entry name" value="BCTRLSENSOR"/>
</dbReference>
<dbReference type="SMART" id="SM00387">
    <property type="entry name" value="HATPase_c"/>
    <property type="match status" value="1"/>
</dbReference>
<dbReference type="eggNOG" id="COG3292">
    <property type="taxonomic scope" value="Bacteria"/>
</dbReference>
<accession>A0A069D5A6</accession>
<dbReference type="PANTHER" id="PTHR43547:SF2">
    <property type="entry name" value="HYBRID SIGNAL TRANSDUCTION HISTIDINE KINASE C"/>
    <property type="match status" value="1"/>
</dbReference>
<keyword evidence="14" id="KW-1185">Reference proteome</keyword>
<proteinExistence type="predicted"/>
<dbReference type="Gene3D" id="1.10.287.130">
    <property type="match status" value="1"/>
</dbReference>
<keyword evidence="4" id="KW-0805">Transcription regulation</keyword>
<dbReference type="InterPro" id="IPR018060">
    <property type="entry name" value="HTH_AraC"/>
</dbReference>
<dbReference type="InterPro" id="IPR011110">
    <property type="entry name" value="Reg_prop"/>
</dbReference>
<dbReference type="InterPro" id="IPR004358">
    <property type="entry name" value="Sig_transdc_His_kin-like_C"/>
</dbReference>
<dbReference type="SMART" id="SM00448">
    <property type="entry name" value="REC"/>
    <property type="match status" value="1"/>
</dbReference>
<dbReference type="GO" id="GO:0000155">
    <property type="term" value="F:phosphorelay sensor kinase activity"/>
    <property type="evidence" value="ECO:0007669"/>
    <property type="project" value="InterPro"/>
</dbReference>
<dbReference type="RefSeq" id="WP_024997150.1">
    <property type="nucleotide sequence ID" value="NZ_BAJS01000021.1"/>
</dbReference>
<keyword evidence="3 7" id="KW-0597">Phosphoprotein</keyword>
<comment type="catalytic activity">
    <reaction evidence="1">
        <text>ATP + protein L-histidine = ADP + protein N-phospho-L-histidine.</text>
        <dbReference type="EC" id="2.7.13.3"/>
    </reaction>
</comment>